<dbReference type="InterPro" id="IPR007278">
    <property type="entry name" value="DUF397"/>
</dbReference>
<evidence type="ECO:0000313" key="3">
    <source>
        <dbReference type="EMBL" id="SCF01137.1"/>
    </source>
</evidence>
<feature type="domain" description="DUF397" evidence="2">
    <location>
        <begin position="12"/>
        <end position="57"/>
    </location>
</feature>
<feature type="region of interest" description="Disordered" evidence="1">
    <location>
        <begin position="1"/>
        <end position="28"/>
    </location>
</feature>
<sequence length="71" mass="7792">MTIRPSTQLTQRKSSHSDEGNCAEVASTHEPILVRDSKNSTGPVLRFAPRQWCTFTQASAIAEPPPAAREQ</sequence>
<reference evidence="3 4" key="1">
    <citation type="submission" date="2016-06" db="EMBL/GenBank/DDBJ databases">
        <authorList>
            <person name="Varghese N."/>
            <person name="Submissions Spin"/>
        </authorList>
    </citation>
    <scope>NUCLEOTIDE SEQUENCE [LARGE SCALE GENOMIC DNA]</scope>
    <source>
        <strain evidence="3 4">DSM 45142</strain>
    </source>
</reference>
<dbReference type="Pfam" id="PF04149">
    <property type="entry name" value="DUF397"/>
    <property type="match status" value="1"/>
</dbReference>
<dbReference type="EMBL" id="FMCQ01000007">
    <property type="protein sequence ID" value="SCF01137.1"/>
    <property type="molecule type" value="Genomic_DNA"/>
</dbReference>
<proteinExistence type="predicted"/>
<organism evidence="3 4">
    <name type="scientific">Micromonospora tulbaghiae</name>
    <dbReference type="NCBI Taxonomy" id="479978"/>
    <lineage>
        <taxon>Bacteria</taxon>
        <taxon>Bacillati</taxon>
        <taxon>Actinomycetota</taxon>
        <taxon>Actinomycetes</taxon>
        <taxon>Micromonosporales</taxon>
        <taxon>Micromonosporaceae</taxon>
        <taxon>Micromonospora</taxon>
    </lineage>
</organism>
<keyword evidence="4" id="KW-1185">Reference proteome</keyword>
<name>A0ABY0KQQ8_9ACTN</name>
<feature type="compositionally biased region" description="Polar residues" evidence="1">
    <location>
        <begin position="1"/>
        <end position="12"/>
    </location>
</feature>
<gene>
    <name evidence="3" type="ORF">GA0070562_5103</name>
</gene>
<evidence type="ECO:0000313" key="4">
    <source>
        <dbReference type="Proteomes" id="UP000199405"/>
    </source>
</evidence>
<protein>
    <recommendedName>
        <fullName evidence="2">DUF397 domain-containing protein</fullName>
    </recommendedName>
</protein>
<dbReference type="Proteomes" id="UP000199405">
    <property type="component" value="Unassembled WGS sequence"/>
</dbReference>
<evidence type="ECO:0000256" key="1">
    <source>
        <dbReference type="SAM" id="MobiDB-lite"/>
    </source>
</evidence>
<evidence type="ECO:0000259" key="2">
    <source>
        <dbReference type="Pfam" id="PF04149"/>
    </source>
</evidence>
<accession>A0ABY0KQQ8</accession>
<comment type="caution">
    <text evidence="3">The sequence shown here is derived from an EMBL/GenBank/DDBJ whole genome shotgun (WGS) entry which is preliminary data.</text>
</comment>